<keyword evidence="1" id="KW-1185">Reference proteome</keyword>
<sequence length="132" mass="14524">MGVTCQPLQQSPWYSLCPTTITGVQSGQTVKTGILPSDEGRGPKAQAPACSQQALGNLLRVLFKVIRFGVRVSLTTITIDVDCKIIHSSRYTAMTKYITHRKVDIKISDRKIPNTFSKYLLSALNPALTQET</sequence>
<dbReference type="WBParaSite" id="nRc.2.0.1.t31582-RA">
    <property type="protein sequence ID" value="nRc.2.0.1.t31582-RA"/>
    <property type="gene ID" value="nRc.2.0.1.g31582"/>
</dbReference>
<dbReference type="AlphaFoldDB" id="A0A915JYX7"/>
<protein>
    <submittedName>
        <fullName evidence="2">Uncharacterized protein</fullName>
    </submittedName>
</protein>
<reference evidence="2" key="1">
    <citation type="submission" date="2022-11" db="UniProtKB">
        <authorList>
            <consortium name="WormBaseParasite"/>
        </authorList>
    </citation>
    <scope>IDENTIFICATION</scope>
</reference>
<accession>A0A915JYX7</accession>
<proteinExistence type="predicted"/>
<organism evidence="1 2">
    <name type="scientific">Romanomermis culicivorax</name>
    <name type="common">Nematode worm</name>
    <dbReference type="NCBI Taxonomy" id="13658"/>
    <lineage>
        <taxon>Eukaryota</taxon>
        <taxon>Metazoa</taxon>
        <taxon>Ecdysozoa</taxon>
        <taxon>Nematoda</taxon>
        <taxon>Enoplea</taxon>
        <taxon>Dorylaimia</taxon>
        <taxon>Mermithida</taxon>
        <taxon>Mermithoidea</taxon>
        <taxon>Mermithidae</taxon>
        <taxon>Romanomermis</taxon>
    </lineage>
</organism>
<name>A0A915JYX7_ROMCU</name>
<dbReference type="Proteomes" id="UP000887565">
    <property type="component" value="Unplaced"/>
</dbReference>
<evidence type="ECO:0000313" key="2">
    <source>
        <dbReference type="WBParaSite" id="nRc.2.0.1.t31582-RA"/>
    </source>
</evidence>
<evidence type="ECO:0000313" key="1">
    <source>
        <dbReference type="Proteomes" id="UP000887565"/>
    </source>
</evidence>